<evidence type="ECO:0000256" key="1">
    <source>
        <dbReference type="SAM" id="MobiDB-lite"/>
    </source>
</evidence>
<feature type="region of interest" description="Disordered" evidence="1">
    <location>
        <begin position="502"/>
        <end position="521"/>
    </location>
</feature>
<organism evidence="2 3">
    <name type="scientific">Prymnesium parvum</name>
    <name type="common">Toxic golden alga</name>
    <dbReference type="NCBI Taxonomy" id="97485"/>
    <lineage>
        <taxon>Eukaryota</taxon>
        <taxon>Haptista</taxon>
        <taxon>Haptophyta</taxon>
        <taxon>Prymnesiophyceae</taxon>
        <taxon>Prymnesiales</taxon>
        <taxon>Prymnesiaceae</taxon>
        <taxon>Prymnesium</taxon>
    </lineage>
</organism>
<evidence type="ECO:0000313" key="3">
    <source>
        <dbReference type="Proteomes" id="UP001515480"/>
    </source>
</evidence>
<comment type="caution">
    <text evidence="2">The sequence shown here is derived from an EMBL/GenBank/DDBJ whole genome shotgun (WGS) entry which is preliminary data.</text>
</comment>
<name>A0AB34JVV8_PRYPA</name>
<dbReference type="Proteomes" id="UP001515480">
    <property type="component" value="Unassembled WGS sequence"/>
</dbReference>
<protein>
    <submittedName>
        <fullName evidence="2">Uncharacterized protein</fullName>
    </submittedName>
</protein>
<gene>
    <name evidence="2" type="ORF">AB1Y20_020856</name>
</gene>
<proteinExistence type="predicted"/>
<dbReference type="AlphaFoldDB" id="A0AB34JVV8"/>
<evidence type="ECO:0000313" key="2">
    <source>
        <dbReference type="EMBL" id="KAL1526035.1"/>
    </source>
</evidence>
<reference evidence="2 3" key="1">
    <citation type="journal article" date="2024" name="Science">
        <title>Giant polyketide synthase enzymes in the biosynthesis of giant marine polyether toxins.</title>
        <authorList>
            <person name="Fallon T.R."/>
            <person name="Shende V.V."/>
            <person name="Wierzbicki I.H."/>
            <person name="Pendleton A.L."/>
            <person name="Watervoot N.F."/>
            <person name="Auber R.P."/>
            <person name="Gonzalez D.J."/>
            <person name="Wisecaver J.H."/>
            <person name="Moore B.S."/>
        </authorList>
    </citation>
    <scope>NUCLEOTIDE SEQUENCE [LARGE SCALE GENOMIC DNA]</scope>
    <source>
        <strain evidence="2 3">12B1</strain>
    </source>
</reference>
<keyword evidence="3" id="KW-1185">Reference proteome</keyword>
<sequence length="687" mass="74355">MAVARVDIGNWLHGWLRALLHAVVANHTLHLPLPAAAPPVAAFLGALPGVGAPVLAAEVFAQSKLEPSRAWRARIRALLASWHQPLCCTSPAELDGLLAARSLGFWALRGAVSRHALRLEAQQKKKGEEEEEEEEEAVLHFRCGDAPASRHSSYHFLRYSGWREEVARLRAAGKLRVGARVRVLSCARHEAAPTHWERAFDRAHALERSCAAYAADLLRALRGVGLAARLHSCAAGMLDDFVRMARAPVLLSAASSMSFVAGFFGESGRRGGFQCAAWLSEAQSACRNNPRCPAGAPRRREGAPHAASCAECERRAGWMVPAAHALLHSEVESYFDTRAVIRLLAAPEATAPPAPSSAVLSSPRVRRAAAEAASEECRWRRTRGGPSAVVVTSVGGTGTTSLIHSLQSLGVVTNAVDASDGLKHMHAHQAARLPPWLGEAPLLLFVYDDPVRALLSFSRRGWANFQAFRLRARNASFPKALQTHRCVASARRQFIEAQRRAEEQLRRGGGGPRGRCARGGSREAVAADGSGEELKQCSQAAALDGLGVAASTDWIGIERHWDGWMLAACRGKLRAASGAPAKVIFAQHSRLWAHAQALSAHLGLERGCVLESLCDERRAEAFPTADGSERSLSVLATLNRTFQSMRAKQEALGDFALIDRPPRPRDDTRLAAEDKRDVVARVCSTYY</sequence>
<accession>A0AB34JVV8</accession>
<dbReference type="EMBL" id="JBGBPQ010000004">
    <property type="protein sequence ID" value="KAL1526035.1"/>
    <property type="molecule type" value="Genomic_DNA"/>
</dbReference>